<dbReference type="PANTHER" id="PTHR30336:SF20">
    <property type="entry name" value="DUF218 DOMAIN-CONTAINING PROTEIN"/>
    <property type="match status" value="1"/>
</dbReference>
<keyword evidence="1" id="KW-0472">Membrane</keyword>
<sequence>MDHIYTNPILTAGEAMKKKKTKRRPFRALARLLLFAVVLSALFVGGMSGVILYTWKTSSGSPADCIIVLGAAVWNGKPSPALKERLDVALDAYNRKLAPRLIATGGIGLPGEPSEAETIKSYLVQHGVPANAILVEDRSRSTYENLQNSRALMRERGWKSAVLVTHGFHAFRAHMMANMLGIESTVEPVRIRPGRLAYYTIREVGGIAYLLVTDPLRSIRAMLAS</sequence>
<reference evidence="3 4" key="1">
    <citation type="submission" date="2018-05" db="EMBL/GenBank/DDBJ databases">
        <title>Paenibacillus flagellatus sp. nov., isolated from selenium mineral soil.</title>
        <authorList>
            <person name="Dai X."/>
        </authorList>
    </citation>
    <scope>NUCLEOTIDE SEQUENCE [LARGE SCALE GENOMIC DNA]</scope>
    <source>
        <strain evidence="3 4">DXL2</strain>
    </source>
</reference>
<dbReference type="CDD" id="cd06259">
    <property type="entry name" value="YdcF-like"/>
    <property type="match status" value="1"/>
</dbReference>
<dbReference type="AlphaFoldDB" id="A0A2V5K6Q9"/>
<dbReference type="InterPro" id="IPR051599">
    <property type="entry name" value="Cell_Envelope_Assoc"/>
</dbReference>
<name>A0A2V5K6Q9_9BACL</name>
<organism evidence="3 4">
    <name type="scientific">Paenibacillus flagellatus</name>
    <dbReference type="NCBI Taxonomy" id="2211139"/>
    <lineage>
        <taxon>Bacteria</taxon>
        <taxon>Bacillati</taxon>
        <taxon>Bacillota</taxon>
        <taxon>Bacilli</taxon>
        <taxon>Bacillales</taxon>
        <taxon>Paenibacillaceae</taxon>
        <taxon>Paenibacillus</taxon>
    </lineage>
</organism>
<gene>
    <name evidence="3" type="ORF">DLM86_17010</name>
</gene>
<comment type="caution">
    <text evidence="3">The sequence shown here is derived from an EMBL/GenBank/DDBJ whole genome shotgun (WGS) entry which is preliminary data.</text>
</comment>
<dbReference type="InterPro" id="IPR003848">
    <property type="entry name" value="DUF218"/>
</dbReference>
<feature type="domain" description="DUF218" evidence="2">
    <location>
        <begin position="64"/>
        <end position="190"/>
    </location>
</feature>
<evidence type="ECO:0000313" key="3">
    <source>
        <dbReference type="EMBL" id="PYI53473.1"/>
    </source>
</evidence>
<dbReference type="Pfam" id="PF02698">
    <property type="entry name" value="DUF218"/>
    <property type="match status" value="1"/>
</dbReference>
<feature type="transmembrane region" description="Helical" evidence="1">
    <location>
        <begin position="28"/>
        <end position="55"/>
    </location>
</feature>
<evidence type="ECO:0000259" key="2">
    <source>
        <dbReference type="Pfam" id="PF02698"/>
    </source>
</evidence>
<accession>A0A2V5K6Q9</accession>
<keyword evidence="4" id="KW-1185">Reference proteome</keyword>
<keyword evidence="1" id="KW-1133">Transmembrane helix</keyword>
<evidence type="ECO:0000313" key="4">
    <source>
        <dbReference type="Proteomes" id="UP000247476"/>
    </source>
</evidence>
<protein>
    <submittedName>
        <fullName evidence="3">YdcF family protein</fullName>
    </submittedName>
</protein>
<dbReference type="EMBL" id="QJVJ01000007">
    <property type="protein sequence ID" value="PYI53473.1"/>
    <property type="molecule type" value="Genomic_DNA"/>
</dbReference>
<keyword evidence="1" id="KW-0812">Transmembrane</keyword>
<dbReference type="Proteomes" id="UP000247476">
    <property type="component" value="Unassembled WGS sequence"/>
</dbReference>
<evidence type="ECO:0000256" key="1">
    <source>
        <dbReference type="SAM" id="Phobius"/>
    </source>
</evidence>
<dbReference type="GO" id="GO:0005886">
    <property type="term" value="C:plasma membrane"/>
    <property type="evidence" value="ECO:0007669"/>
    <property type="project" value="TreeGrafter"/>
</dbReference>
<proteinExistence type="predicted"/>
<dbReference type="InterPro" id="IPR014729">
    <property type="entry name" value="Rossmann-like_a/b/a_fold"/>
</dbReference>
<dbReference type="Gene3D" id="3.40.50.620">
    <property type="entry name" value="HUPs"/>
    <property type="match status" value="1"/>
</dbReference>
<dbReference type="PANTHER" id="PTHR30336">
    <property type="entry name" value="INNER MEMBRANE PROTEIN, PROBABLE PERMEASE"/>
    <property type="match status" value="1"/>
</dbReference>